<evidence type="ECO:0000313" key="2">
    <source>
        <dbReference type="Proteomes" id="UP000195221"/>
    </source>
</evidence>
<proteinExistence type="predicted"/>
<accession>A0A242MDK5</accession>
<reference evidence="1 2" key="1">
    <citation type="submission" date="2017-03" db="EMBL/GenBank/DDBJ databases">
        <title>Genome analysis of strain PAMC 26577.</title>
        <authorList>
            <person name="Oh H.-M."/>
            <person name="Yang J.-A."/>
        </authorList>
    </citation>
    <scope>NUCLEOTIDE SEQUENCE [LARGE SCALE GENOMIC DNA]</scope>
    <source>
        <strain evidence="1 2">PAMC 26577</strain>
    </source>
</reference>
<dbReference type="AlphaFoldDB" id="A0A242MDK5"/>
<dbReference type="Proteomes" id="UP000195221">
    <property type="component" value="Unassembled WGS sequence"/>
</dbReference>
<name>A0A242MDK5_CABSO</name>
<dbReference type="EMBL" id="NBTZ01000115">
    <property type="protein sequence ID" value="OTP69377.1"/>
    <property type="molecule type" value="Genomic_DNA"/>
</dbReference>
<sequence length="53" mass="5777">MRNPCDPVSTWMLSIVWQVVVPGTQIVTLVCNMLRVPVAIAATMMGKTFGVVD</sequence>
<comment type="caution">
    <text evidence="1">The sequence shown here is derived from an EMBL/GenBank/DDBJ whole genome shotgun (WGS) entry which is preliminary data.</text>
</comment>
<gene>
    <name evidence="1" type="ORF">PAMC26577_30530</name>
</gene>
<evidence type="ECO:0000313" key="1">
    <source>
        <dbReference type="EMBL" id="OTP69377.1"/>
    </source>
</evidence>
<organism evidence="1 2">
    <name type="scientific">Caballeronia sordidicola</name>
    <name type="common">Burkholderia sordidicola</name>
    <dbReference type="NCBI Taxonomy" id="196367"/>
    <lineage>
        <taxon>Bacteria</taxon>
        <taxon>Pseudomonadati</taxon>
        <taxon>Pseudomonadota</taxon>
        <taxon>Betaproteobacteria</taxon>
        <taxon>Burkholderiales</taxon>
        <taxon>Burkholderiaceae</taxon>
        <taxon>Caballeronia</taxon>
    </lineage>
</organism>
<protein>
    <submittedName>
        <fullName evidence="1">Uncharacterized protein</fullName>
    </submittedName>
</protein>